<proteinExistence type="predicted"/>
<dbReference type="EMBL" id="CP046173">
    <property type="protein sequence ID" value="QIS19566.1"/>
    <property type="molecule type" value="Genomic_DNA"/>
</dbReference>
<evidence type="ECO:0000256" key="1">
    <source>
        <dbReference type="SAM" id="MobiDB-lite"/>
    </source>
</evidence>
<evidence type="ECO:0000313" key="3">
    <source>
        <dbReference type="Proteomes" id="UP000500953"/>
    </source>
</evidence>
<sequence>MNPEPIAVESSSSEALTAQGARELTDRIKSHVEQAWELIKQAYTARAWLPLGYGSWDDYCAAEFDRARIRVPREERAEIVASLREIGMSTRAIAVATGISQPTVRRDLADSGESFDSPDVVAGKDGKTYQPKLVDVEPIPSTEPEEASSGDGAEDEGSEARSRRKPPITKSFDNVRRNLAQTTHQLVRLADDDRFDRYAAQLAHQYLSDLIRARDALQGVIDRLPDITNHPEER</sequence>
<protein>
    <submittedName>
        <fullName evidence="2">Uncharacterized protein</fullName>
    </submittedName>
</protein>
<evidence type="ECO:0000313" key="2">
    <source>
        <dbReference type="EMBL" id="QIS19566.1"/>
    </source>
</evidence>
<reference evidence="2 3" key="1">
    <citation type="journal article" date="2019" name="ACS Chem. Biol.">
        <title>Identification and Mobilization of a Cryptic Antibiotic Biosynthesis Gene Locus from a Human-Pathogenic Nocardia Isolate.</title>
        <authorList>
            <person name="Herisse M."/>
            <person name="Ishida K."/>
            <person name="Porter J.L."/>
            <person name="Howden B."/>
            <person name="Hertweck C."/>
            <person name="Stinear T.P."/>
            <person name="Pidot S.J."/>
        </authorList>
    </citation>
    <scope>NUCLEOTIDE SEQUENCE [LARGE SCALE GENOMIC DNA]</scope>
    <source>
        <strain evidence="2 3">AUSMDU00012715</strain>
    </source>
</reference>
<dbReference type="Proteomes" id="UP000500953">
    <property type="component" value="Chromosome"/>
</dbReference>
<dbReference type="AlphaFoldDB" id="A0A6G9Z302"/>
<feature type="region of interest" description="Disordered" evidence="1">
    <location>
        <begin position="105"/>
        <end position="173"/>
    </location>
</feature>
<dbReference type="RefSeq" id="WP_167486853.1">
    <property type="nucleotide sequence ID" value="NZ_CP046173.1"/>
</dbReference>
<gene>
    <name evidence="2" type="ORF">F6W96_16015</name>
</gene>
<feature type="compositionally biased region" description="Acidic residues" evidence="1">
    <location>
        <begin position="143"/>
        <end position="157"/>
    </location>
</feature>
<name>A0A6G9Z302_9NOCA</name>
<accession>A0A6G9Z302</accession>
<organism evidence="2 3">
    <name type="scientific">Nocardia terpenica</name>
    <dbReference type="NCBI Taxonomy" id="455432"/>
    <lineage>
        <taxon>Bacteria</taxon>
        <taxon>Bacillati</taxon>
        <taxon>Actinomycetota</taxon>
        <taxon>Actinomycetes</taxon>
        <taxon>Mycobacteriales</taxon>
        <taxon>Nocardiaceae</taxon>
        <taxon>Nocardia</taxon>
    </lineage>
</organism>